<dbReference type="Proteomes" id="UP000660729">
    <property type="component" value="Unassembled WGS sequence"/>
</dbReference>
<evidence type="ECO:0000256" key="1">
    <source>
        <dbReference type="ARBA" id="ARBA00023002"/>
    </source>
</evidence>
<sequence>MATPAPANNKTVYAVVPYMRRDERHKHEKPYYLYYQYDFDLPRTNTEVDRHKMAIHDARTLKGTPKDLFDAYGFTMLHCDCDMTQEDYQNSARTRAVLYPRFKELVKLLFPDAARVEVLEHGVRKRDPAWPRSHRHRHEYTTNQPSEYVHIDMTSRSAEKNTEKRLGISSSHYRRFVAINLWKPINGPITDWPLALCDRRTLNHAQQAVPMDIVTKEIVNENARIYHHEDHEWWYWSSLQNDEVLAFMQADSDNKDLAGVAHHAFQDTSAHATSQLRESIEARVYAYFD</sequence>
<evidence type="ECO:0000313" key="4">
    <source>
        <dbReference type="Proteomes" id="UP000660729"/>
    </source>
</evidence>
<evidence type="ECO:0000256" key="2">
    <source>
        <dbReference type="ARBA" id="ARBA00023604"/>
    </source>
</evidence>
<dbReference type="PANTHER" id="PTHR34598">
    <property type="entry name" value="BLL6449 PROTEIN"/>
    <property type="match status" value="1"/>
</dbReference>
<proteinExistence type="inferred from homology"/>
<comment type="similarity">
    <text evidence="2">Belongs to the asaB hydroxylase/desaturase family.</text>
</comment>
<dbReference type="GO" id="GO:0016491">
    <property type="term" value="F:oxidoreductase activity"/>
    <property type="evidence" value="ECO:0007669"/>
    <property type="project" value="UniProtKB-KW"/>
</dbReference>
<gene>
    <name evidence="3" type="ORF">HII31_01140</name>
</gene>
<keyword evidence="1" id="KW-0560">Oxidoreductase</keyword>
<reference evidence="3" key="1">
    <citation type="submission" date="2020-04" db="EMBL/GenBank/DDBJ databases">
        <title>Draft genome resource of the tomato pathogen Pseudocercospora fuligena.</title>
        <authorList>
            <person name="Zaccaron A."/>
        </authorList>
    </citation>
    <scope>NUCLEOTIDE SEQUENCE</scope>
    <source>
        <strain evidence="3">PF001</strain>
    </source>
</reference>
<protein>
    <submittedName>
        <fullName evidence="3">Oxidoreductase R2</fullName>
    </submittedName>
</protein>
<name>A0A8H6VSM2_9PEZI</name>
<accession>A0A8H6VSM2</accession>
<comment type="caution">
    <text evidence="3">The sequence shown here is derived from an EMBL/GenBank/DDBJ whole genome shotgun (WGS) entry which is preliminary data.</text>
</comment>
<dbReference type="AlphaFoldDB" id="A0A8H6VSM2"/>
<dbReference type="NCBIfam" id="NF041278">
    <property type="entry name" value="CmcJ_NvfI_EfuI"/>
    <property type="match status" value="1"/>
</dbReference>
<dbReference type="EMBL" id="JABCIY010000015">
    <property type="protein sequence ID" value="KAF7197330.1"/>
    <property type="molecule type" value="Genomic_DNA"/>
</dbReference>
<organism evidence="3 4">
    <name type="scientific">Pseudocercospora fuligena</name>
    <dbReference type="NCBI Taxonomy" id="685502"/>
    <lineage>
        <taxon>Eukaryota</taxon>
        <taxon>Fungi</taxon>
        <taxon>Dikarya</taxon>
        <taxon>Ascomycota</taxon>
        <taxon>Pezizomycotina</taxon>
        <taxon>Dothideomycetes</taxon>
        <taxon>Dothideomycetidae</taxon>
        <taxon>Mycosphaerellales</taxon>
        <taxon>Mycosphaerellaceae</taxon>
        <taxon>Pseudocercospora</taxon>
    </lineage>
</organism>
<dbReference type="OrthoDB" id="412788at2759"/>
<dbReference type="InterPro" id="IPR044053">
    <property type="entry name" value="AsaB-like"/>
</dbReference>
<dbReference type="PANTHER" id="PTHR34598:SF3">
    <property type="entry name" value="OXIDOREDUCTASE AN1597"/>
    <property type="match status" value="1"/>
</dbReference>
<evidence type="ECO:0000313" key="3">
    <source>
        <dbReference type="EMBL" id="KAF7197330.1"/>
    </source>
</evidence>
<keyword evidence="4" id="KW-1185">Reference proteome</keyword>